<dbReference type="EMBL" id="CP013099">
    <property type="protein sequence ID" value="ALP53005.1"/>
    <property type="molecule type" value="Genomic_DNA"/>
</dbReference>
<proteinExistence type="predicted"/>
<name>A0A0S2TD47_9GAMM</name>
<gene>
    <name evidence="1" type="ORF">Tel_07455</name>
</gene>
<evidence type="ECO:0000313" key="2">
    <source>
        <dbReference type="Proteomes" id="UP000055136"/>
    </source>
</evidence>
<evidence type="ECO:0008006" key="3">
    <source>
        <dbReference type="Google" id="ProtNLM"/>
    </source>
</evidence>
<sequence>MQQRHITLFIPGLLGADVLRERRYFEGLAVAQLELMLSRARRKRHQSQGSDAALFNLFGYPATQRHPPVAAVTHVVDQGCAPPRDCLRADPVHLQPDRDRIVMLGNRPLAVTPAEAQQLAAEFNRLFAEDGLTLETPVAERWYLTCDHAPDIRTRPLQDVIGQDIHQHLPAGGAAMHWHKILNEVQMLFYASPVNQARRQRGLPEINSIWLWGEGELPRLATQTWQQVWSNDTLSAALAQVSQTERNTLPASGEEWLEQATAMGRHLVVIEALAEALQQQDLQRWRDMIEAVNDEWLRALMAALSSKRLASIRLLSDNAEFELDAKRLKHWWRRRRSLTKLQLGA</sequence>
<reference evidence="1" key="1">
    <citation type="submission" date="2015-10" db="EMBL/GenBank/DDBJ databases">
        <title>Description of Candidatus Tenderia electrophaga gen. nov, sp. nov., an Uncultivated Electroautotroph from a Biocathode Enrichment.</title>
        <authorList>
            <person name="Eddie B.J."/>
            <person name="Malanoski A.P."/>
            <person name="Wang Z."/>
            <person name="Hall R.J."/>
            <person name="Oh S.D."/>
            <person name="Heiner C."/>
            <person name="Lin B."/>
            <person name="Strycharz-Glaven S.M."/>
        </authorList>
    </citation>
    <scope>NUCLEOTIDE SEQUENCE [LARGE SCALE GENOMIC DNA]</scope>
    <source>
        <strain evidence="1">NRL1</strain>
    </source>
</reference>
<dbReference type="AlphaFoldDB" id="A0A0S2TD47"/>
<keyword evidence="2" id="KW-1185">Reference proteome</keyword>
<accession>A0A0S2TD47</accession>
<organism evidence="1 2">
    <name type="scientific">Candidatus Tenderia electrophaga</name>
    <dbReference type="NCBI Taxonomy" id="1748243"/>
    <lineage>
        <taxon>Bacteria</taxon>
        <taxon>Pseudomonadati</taxon>
        <taxon>Pseudomonadota</taxon>
        <taxon>Gammaproteobacteria</taxon>
        <taxon>Candidatus Tenderiales</taxon>
        <taxon>Candidatus Tenderiaceae</taxon>
        <taxon>Candidatus Tenderia</taxon>
    </lineage>
</organism>
<evidence type="ECO:0000313" key="1">
    <source>
        <dbReference type="EMBL" id="ALP53005.1"/>
    </source>
</evidence>
<dbReference type="STRING" id="1748243.Tel_07455"/>
<protein>
    <recommendedName>
        <fullName evidence="3">Phosphoglycerate mutase</fullName>
    </recommendedName>
</protein>
<dbReference type="PIRSF" id="PIRSF015283">
    <property type="entry name" value="Regulatory_RpfE"/>
    <property type="match status" value="1"/>
</dbReference>
<dbReference type="InterPro" id="IPR016631">
    <property type="entry name" value="Regulatory_RpfE"/>
</dbReference>
<dbReference type="KEGG" id="tee:Tel_07455"/>
<dbReference type="Proteomes" id="UP000055136">
    <property type="component" value="Chromosome"/>
</dbReference>